<dbReference type="GO" id="GO:0016705">
    <property type="term" value="F:oxidoreductase activity, acting on paired donors, with incorporation or reduction of molecular oxygen"/>
    <property type="evidence" value="ECO:0007669"/>
    <property type="project" value="InterPro"/>
</dbReference>
<evidence type="ECO:0000256" key="7">
    <source>
        <dbReference type="PIRSR" id="PIRSR602403-1"/>
    </source>
</evidence>
<accession>A0A2R5GH00</accession>
<sequence length="561" mass="62829">MIGFDANAALSRALRLAAACLGSSVVLGILLRNLLRMRRRALLWNKLPGLAHVARQGHVLGALVGEDVIPRGKAVTPENFRRGILRGMRESLRKDDSLRRQGIVAVHYFNERLSRALPVHNMHVLVVHKMEYIREILAAKNQHKFAKGRSYEVFEPLLGHGVLSSSGEWWHQQRRVLDLAFKDRLVNRTVPIMNATTDKLVAKLKAVEATGGTINMTEELLKLTMDGLGHFALSHEFGSLEAATSDDAIFYNAFEVILSTLNTRVFVPPAQATRNLPFAANREFDAAMAILRRECKKIMTRRALELTQRRKDGVEPRDLLDVMLLGQVTDADGSRRPLTSKEALDNMFSVVFAGHDTTAALLTFAVYLLSTCDQRIVNKLHAELDAELGPDGALSPESMNRLPYLDAIVTEALRLYPSALFTRKVLEDIELGGFVIPEGSELFVWPQLTQRDPDNFDDPDAFIPERWTDRLREDGRPLKIEMALLGREMAYLPFSMGPRNCVGRAFAIAETKAVLVRLLRVFDFQHVPDQDFSPDPVLNVTFNAAPMRMRPVLRVRGGGST</sequence>
<dbReference type="InterPro" id="IPR001128">
    <property type="entry name" value="Cyt_P450"/>
</dbReference>
<dbReference type="PROSITE" id="PS00086">
    <property type="entry name" value="CYTOCHROME_P450"/>
    <property type="match status" value="1"/>
</dbReference>
<comment type="cofactor">
    <cofactor evidence="7">
        <name>heme</name>
        <dbReference type="ChEBI" id="CHEBI:30413"/>
    </cofactor>
</comment>
<keyword evidence="11" id="KW-1185">Reference proteome</keyword>
<keyword evidence="2 7" id="KW-0349">Heme</keyword>
<feature type="binding site" description="axial binding residue" evidence="7">
    <location>
        <position position="501"/>
    </location>
    <ligand>
        <name>heme</name>
        <dbReference type="ChEBI" id="CHEBI:30413"/>
    </ligand>
    <ligandPart>
        <name>Fe</name>
        <dbReference type="ChEBI" id="CHEBI:18248"/>
    </ligandPart>
</feature>
<dbReference type="GO" id="GO:0004497">
    <property type="term" value="F:monooxygenase activity"/>
    <property type="evidence" value="ECO:0007669"/>
    <property type="project" value="UniProtKB-KW"/>
</dbReference>
<keyword evidence="6 8" id="KW-0503">Monooxygenase</keyword>
<dbReference type="PANTHER" id="PTHR24291">
    <property type="entry name" value="CYTOCHROME P450 FAMILY 4"/>
    <property type="match status" value="1"/>
</dbReference>
<keyword evidence="5 7" id="KW-0408">Iron</keyword>
<keyword evidence="9" id="KW-1133">Transmembrane helix</keyword>
<keyword evidence="9" id="KW-0472">Membrane</keyword>
<evidence type="ECO:0000256" key="4">
    <source>
        <dbReference type="ARBA" id="ARBA00023002"/>
    </source>
</evidence>
<dbReference type="Proteomes" id="UP000241890">
    <property type="component" value="Unassembled WGS sequence"/>
</dbReference>
<gene>
    <name evidence="10" type="ORF">FCC1311_063872</name>
</gene>
<evidence type="ECO:0000256" key="8">
    <source>
        <dbReference type="RuleBase" id="RU000461"/>
    </source>
</evidence>
<dbReference type="PRINTS" id="PR00465">
    <property type="entry name" value="EP450IV"/>
</dbReference>
<comment type="caution">
    <text evidence="10">The sequence shown here is derived from an EMBL/GenBank/DDBJ whole genome shotgun (WGS) entry which is preliminary data.</text>
</comment>
<dbReference type="Gene3D" id="1.10.630.10">
    <property type="entry name" value="Cytochrome P450"/>
    <property type="match status" value="1"/>
</dbReference>
<proteinExistence type="inferred from homology"/>
<keyword evidence="9" id="KW-0812">Transmembrane</keyword>
<dbReference type="SUPFAM" id="SSF48264">
    <property type="entry name" value="Cytochrome P450"/>
    <property type="match status" value="1"/>
</dbReference>
<comment type="similarity">
    <text evidence="1 8">Belongs to the cytochrome P450 family.</text>
</comment>
<dbReference type="EMBL" id="BEYU01000072">
    <property type="protein sequence ID" value="GBG30167.1"/>
    <property type="molecule type" value="Genomic_DNA"/>
</dbReference>
<reference evidence="10 11" key="1">
    <citation type="submission" date="2017-12" db="EMBL/GenBank/DDBJ databases">
        <title>Sequencing, de novo assembly and annotation of complete genome of a new Thraustochytrid species, strain FCC1311.</title>
        <authorList>
            <person name="Sedici K."/>
            <person name="Godart F."/>
            <person name="Aiese Cigliano R."/>
            <person name="Sanseverino W."/>
            <person name="Barakat M."/>
            <person name="Ortet P."/>
            <person name="Marechal E."/>
            <person name="Cagnac O."/>
            <person name="Amato A."/>
        </authorList>
    </citation>
    <scope>NUCLEOTIDE SEQUENCE [LARGE SCALE GENOMIC DNA]</scope>
</reference>
<feature type="transmembrane region" description="Helical" evidence="9">
    <location>
        <begin position="12"/>
        <end position="31"/>
    </location>
</feature>
<dbReference type="GO" id="GO:0005506">
    <property type="term" value="F:iron ion binding"/>
    <property type="evidence" value="ECO:0007669"/>
    <property type="project" value="InterPro"/>
</dbReference>
<keyword evidence="3 7" id="KW-0479">Metal-binding</keyword>
<evidence type="ECO:0000256" key="5">
    <source>
        <dbReference type="ARBA" id="ARBA00023004"/>
    </source>
</evidence>
<dbReference type="InterPro" id="IPR050196">
    <property type="entry name" value="Cytochrome_P450_Monoox"/>
</dbReference>
<dbReference type="InterPro" id="IPR017972">
    <property type="entry name" value="Cyt_P450_CS"/>
</dbReference>
<name>A0A2R5GH00_9STRA</name>
<evidence type="ECO:0000256" key="2">
    <source>
        <dbReference type="ARBA" id="ARBA00022617"/>
    </source>
</evidence>
<dbReference type="OrthoDB" id="1470350at2759"/>
<dbReference type="AlphaFoldDB" id="A0A2R5GH00"/>
<dbReference type="InParanoid" id="A0A2R5GH00"/>
<dbReference type="PRINTS" id="PR00385">
    <property type="entry name" value="P450"/>
</dbReference>
<organism evidence="10 11">
    <name type="scientific">Hondaea fermentalgiana</name>
    <dbReference type="NCBI Taxonomy" id="2315210"/>
    <lineage>
        <taxon>Eukaryota</taxon>
        <taxon>Sar</taxon>
        <taxon>Stramenopiles</taxon>
        <taxon>Bigyra</taxon>
        <taxon>Labyrinthulomycetes</taxon>
        <taxon>Thraustochytrida</taxon>
        <taxon>Thraustochytriidae</taxon>
        <taxon>Hondaea</taxon>
    </lineage>
</organism>
<dbReference type="GO" id="GO:0020037">
    <property type="term" value="F:heme binding"/>
    <property type="evidence" value="ECO:0007669"/>
    <property type="project" value="InterPro"/>
</dbReference>
<protein>
    <submittedName>
        <fullName evidence="10">Cytochrome P450 4e3</fullName>
    </submittedName>
</protein>
<dbReference type="InterPro" id="IPR036396">
    <property type="entry name" value="Cyt_P450_sf"/>
</dbReference>
<evidence type="ECO:0000256" key="6">
    <source>
        <dbReference type="ARBA" id="ARBA00023033"/>
    </source>
</evidence>
<dbReference type="InterPro" id="IPR002403">
    <property type="entry name" value="Cyt_P450_E_grp-IV"/>
</dbReference>
<evidence type="ECO:0000256" key="9">
    <source>
        <dbReference type="SAM" id="Phobius"/>
    </source>
</evidence>
<evidence type="ECO:0000256" key="1">
    <source>
        <dbReference type="ARBA" id="ARBA00010617"/>
    </source>
</evidence>
<evidence type="ECO:0000313" key="11">
    <source>
        <dbReference type="Proteomes" id="UP000241890"/>
    </source>
</evidence>
<evidence type="ECO:0000313" key="10">
    <source>
        <dbReference type="EMBL" id="GBG30167.1"/>
    </source>
</evidence>
<keyword evidence="4 8" id="KW-0560">Oxidoreductase</keyword>
<dbReference type="PANTHER" id="PTHR24291:SF50">
    <property type="entry name" value="BIFUNCTIONAL ALBAFLAVENONE MONOOXYGENASE_TERPENE SYNTHASE"/>
    <property type="match status" value="1"/>
</dbReference>
<evidence type="ECO:0000256" key="3">
    <source>
        <dbReference type="ARBA" id="ARBA00022723"/>
    </source>
</evidence>
<dbReference type="Pfam" id="PF00067">
    <property type="entry name" value="p450"/>
    <property type="match status" value="1"/>
</dbReference>